<comment type="caution">
    <text evidence="2">The sequence shown here is derived from an EMBL/GenBank/DDBJ whole genome shotgun (WGS) entry which is preliminary data.</text>
</comment>
<dbReference type="AlphaFoldDB" id="A0AAW0CSA5"/>
<feature type="region of interest" description="Disordered" evidence="1">
    <location>
        <begin position="169"/>
        <end position="218"/>
    </location>
</feature>
<feature type="compositionally biased region" description="Acidic residues" evidence="1">
    <location>
        <begin position="176"/>
        <end position="214"/>
    </location>
</feature>
<evidence type="ECO:0008006" key="4">
    <source>
        <dbReference type="Google" id="ProtNLM"/>
    </source>
</evidence>
<gene>
    <name evidence="2" type="ORF">VNI00_009180</name>
</gene>
<evidence type="ECO:0000313" key="3">
    <source>
        <dbReference type="Proteomes" id="UP001383192"/>
    </source>
</evidence>
<dbReference type="CDD" id="cd09917">
    <property type="entry name" value="F-box_SF"/>
    <property type="match status" value="1"/>
</dbReference>
<dbReference type="InterPro" id="IPR036047">
    <property type="entry name" value="F-box-like_dom_sf"/>
</dbReference>
<dbReference type="SUPFAM" id="SSF81383">
    <property type="entry name" value="F-box domain"/>
    <property type="match status" value="1"/>
</dbReference>
<protein>
    <recommendedName>
        <fullName evidence="4">F-box domain-containing protein</fullName>
    </recommendedName>
</protein>
<dbReference type="Proteomes" id="UP001383192">
    <property type="component" value="Unassembled WGS sequence"/>
</dbReference>
<proteinExistence type="predicted"/>
<reference evidence="2 3" key="1">
    <citation type="submission" date="2024-01" db="EMBL/GenBank/DDBJ databases">
        <title>A draft genome for a cacao thread blight-causing isolate of Paramarasmius palmivorus.</title>
        <authorList>
            <person name="Baruah I.K."/>
            <person name="Bukari Y."/>
            <person name="Amoako-Attah I."/>
            <person name="Meinhardt L.W."/>
            <person name="Bailey B.A."/>
            <person name="Cohen S.P."/>
        </authorList>
    </citation>
    <scope>NUCLEOTIDE SEQUENCE [LARGE SCALE GENOMIC DNA]</scope>
    <source>
        <strain evidence="2 3">GH-12</strain>
    </source>
</reference>
<keyword evidence="3" id="KW-1185">Reference proteome</keyword>
<sequence length="356" mass="40216">MDTKPNRSPLQIPPELIIHCLDFLDTPRHTRYAHLCSTSLVCRAWLEPSRDILFKSILVRKRTINLGHIYSKPYLAPLVRQIEIRFKNKCGPLEIPPFPNLEDVLINRDGYKNIMCNGGRLFRAVGASPQVKLESLTLKGLHVDRIQDLAAFFKGSALKHVEVLKLDETIVHDQDPDPPSDDDDEDDDEEEEEEESEEEEETSEESEEDDDGAPEQDPLAGILDVEDQRQLSEMGTINIKQLELDAIVDLLTIQLLASSPHSRLRTTSVERIRFNDFPPYVAGNVFKALNTDLFPSVSQLEFIDGEMRMYYCYVSSFLNAHEVETPSAQSIFPGIDRSTKTCPSVVAVQMPPSPSP</sequence>
<organism evidence="2 3">
    <name type="scientific">Paramarasmius palmivorus</name>
    <dbReference type="NCBI Taxonomy" id="297713"/>
    <lineage>
        <taxon>Eukaryota</taxon>
        <taxon>Fungi</taxon>
        <taxon>Dikarya</taxon>
        <taxon>Basidiomycota</taxon>
        <taxon>Agaricomycotina</taxon>
        <taxon>Agaricomycetes</taxon>
        <taxon>Agaricomycetidae</taxon>
        <taxon>Agaricales</taxon>
        <taxon>Marasmiineae</taxon>
        <taxon>Marasmiaceae</taxon>
        <taxon>Paramarasmius</taxon>
    </lineage>
</organism>
<dbReference type="EMBL" id="JAYKXP010000033">
    <property type="protein sequence ID" value="KAK7041593.1"/>
    <property type="molecule type" value="Genomic_DNA"/>
</dbReference>
<accession>A0AAW0CSA5</accession>
<evidence type="ECO:0000256" key="1">
    <source>
        <dbReference type="SAM" id="MobiDB-lite"/>
    </source>
</evidence>
<evidence type="ECO:0000313" key="2">
    <source>
        <dbReference type="EMBL" id="KAK7041593.1"/>
    </source>
</evidence>
<name>A0AAW0CSA5_9AGAR</name>